<dbReference type="Pfam" id="PF08638">
    <property type="entry name" value="Med14"/>
    <property type="match status" value="1"/>
</dbReference>
<protein>
    <recommendedName>
        <fullName evidence="3 9">Mediator of RNA polymerase II transcription subunit 14</fullName>
    </recommendedName>
    <alternativeName>
        <fullName evidence="8 9">Mediator complex subunit 14</fullName>
    </alternativeName>
</protein>
<feature type="region of interest" description="Disordered" evidence="10">
    <location>
        <begin position="82"/>
        <end position="105"/>
    </location>
</feature>
<dbReference type="STRING" id="5454.A0A163KX99"/>
<evidence type="ECO:0000256" key="9">
    <source>
        <dbReference type="RuleBase" id="RU365082"/>
    </source>
</evidence>
<feature type="compositionally biased region" description="Polar residues" evidence="10">
    <location>
        <begin position="91"/>
        <end position="102"/>
    </location>
</feature>
<feature type="region of interest" description="Disordered" evidence="10">
    <location>
        <begin position="1183"/>
        <end position="1280"/>
    </location>
</feature>
<dbReference type="PANTHER" id="PTHR12809">
    <property type="entry name" value="MEDIATOR COMPLEX SUBUNIT"/>
    <property type="match status" value="1"/>
</dbReference>
<feature type="compositionally biased region" description="Low complexity" evidence="10">
    <location>
        <begin position="1205"/>
        <end position="1269"/>
    </location>
</feature>
<proteinExistence type="inferred from homology"/>
<evidence type="ECO:0000256" key="5">
    <source>
        <dbReference type="ARBA" id="ARBA00023159"/>
    </source>
</evidence>
<dbReference type="GO" id="GO:0016592">
    <property type="term" value="C:mediator complex"/>
    <property type="evidence" value="ECO:0007669"/>
    <property type="project" value="UniProtKB-UniRule"/>
</dbReference>
<evidence type="ECO:0000256" key="8">
    <source>
        <dbReference type="ARBA" id="ARBA00032007"/>
    </source>
</evidence>
<feature type="compositionally biased region" description="Polar residues" evidence="10">
    <location>
        <begin position="1193"/>
        <end position="1202"/>
    </location>
</feature>
<comment type="subcellular location">
    <subcellularLocation>
        <location evidence="1 9">Nucleus</location>
    </subcellularLocation>
</comment>
<name>A0A163KX99_DIDRA</name>
<evidence type="ECO:0000256" key="3">
    <source>
        <dbReference type="ARBA" id="ARBA00019619"/>
    </source>
</evidence>
<comment type="caution">
    <text evidence="12">The sequence shown here is derived from an EMBL/GenBank/DDBJ whole genome shotgun (WGS) entry which is preliminary data.</text>
</comment>
<dbReference type="InterPro" id="IPR013947">
    <property type="entry name" value="Mediator_Med14"/>
</dbReference>
<dbReference type="EMBL" id="JYNV01000070">
    <property type="protein sequence ID" value="KZM27324.1"/>
    <property type="molecule type" value="Genomic_DNA"/>
</dbReference>
<dbReference type="AlphaFoldDB" id="A0A163KX99"/>
<dbReference type="Pfam" id="PF26204">
    <property type="entry name" value="Med14_fung"/>
    <property type="match status" value="1"/>
</dbReference>
<keyword evidence="6 9" id="KW-0804">Transcription</keyword>
<dbReference type="PANTHER" id="PTHR12809:SF2">
    <property type="entry name" value="MEDIATOR OF RNA POLYMERASE II TRANSCRIPTION SUBUNIT 14"/>
    <property type="match status" value="1"/>
</dbReference>
<evidence type="ECO:0000256" key="2">
    <source>
        <dbReference type="ARBA" id="ARBA00007813"/>
    </source>
</evidence>
<evidence type="ECO:0000259" key="11">
    <source>
        <dbReference type="Pfam" id="PF08638"/>
    </source>
</evidence>
<dbReference type="GO" id="GO:0006357">
    <property type="term" value="P:regulation of transcription by RNA polymerase II"/>
    <property type="evidence" value="ECO:0007669"/>
    <property type="project" value="InterPro"/>
</dbReference>
<gene>
    <name evidence="12" type="ORF">ST47_g1526</name>
</gene>
<dbReference type="InterPro" id="IPR055122">
    <property type="entry name" value="Med14_N"/>
</dbReference>
<comment type="similarity">
    <text evidence="2 9">Belongs to the Mediator complex subunit 14 family.</text>
</comment>
<feature type="domain" description="Mediator complex subunit MED14 N-terminal" evidence="11">
    <location>
        <begin position="251"/>
        <end position="456"/>
    </location>
</feature>
<organism evidence="12 13">
    <name type="scientific">Didymella rabiei</name>
    <name type="common">Chickpea ascochyta blight fungus</name>
    <name type="synonym">Mycosphaerella rabiei</name>
    <dbReference type="NCBI Taxonomy" id="5454"/>
    <lineage>
        <taxon>Eukaryota</taxon>
        <taxon>Fungi</taxon>
        <taxon>Dikarya</taxon>
        <taxon>Ascomycota</taxon>
        <taxon>Pezizomycotina</taxon>
        <taxon>Dothideomycetes</taxon>
        <taxon>Pleosporomycetidae</taxon>
        <taxon>Pleosporales</taxon>
        <taxon>Pleosporineae</taxon>
        <taxon>Didymellaceae</taxon>
        <taxon>Ascochyta</taxon>
    </lineage>
</organism>
<keyword evidence="4 9" id="KW-0805">Transcription regulation</keyword>
<evidence type="ECO:0000256" key="1">
    <source>
        <dbReference type="ARBA" id="ARBA00004123"/>
    </source>
</evidence>
<comment type="function">
    <text evidence="9">Component of the Mediator complex, a coactivator involved in the regulated transcription of nearly all RNA polymerase II-dependent genes. Mediator functions as a bridge to convey information from gene-specific regulatory proteins to the basal RNA polymerase II transcription machinery. Mediator is recruited to promoters by direct interactions with regulatory proteins and serves as a scaffold for the assembly of a functional preinitiation complex with RNA polymerase II and the general transcription factors.</text>
</comment>
<evidence type="ECO:0000256" key="4">
    <source>
        <dbReference type="ARBA" id="ARBA00023015"/>
    </source>
</evidence>
<dbReference type="GO" id="GO:0070847">
    <property type="term" value="C:core mediator complex"/>
    <property type="evidence" value="ECO:0007669"/>
    <property type="project" value="TreeGrafter"/>
</dbReference>
<evidence type="ECO:0000313" key="12">
    <source>
        <dbReference type="EMBL" id="KZM27324.1"/>
    </source>
</evidence>
<keyword evidence="5 9" id="KW-0010">Activator</keyword>
<evidence type="ECO:0000256" key="6">
    <source>
        <dbReference type="ARBA" id="ARBA00023163"/>
    </source>
</evidence>
<sequence length="1280" mass="143250">MRAVTNRKAFCGVTTSQHIRVPTGNERHQPSRSAPNNINYTTTTTTITTTTTSAIPHPPFARTHFASPCKCDHFSAFTRPCDARAPDRENPSSSARNHSPFTYTPAPPHNLSRSLNLHFYTLQHSVHCKHTCTPPQSPGNRLHALNTNRDCAPTTRGERADGLHDGAQTMPGILMMNHSATDSARDGEIKKRSFDGKLVNGNDVRNDAAVTNGNTGKLAINGASTAVAAPTMDQYADLPPKIAHIGPEAYHPLSKLLARIAQECYNALEDTLHKMSGMSLGQQANGVMTNGVPPQDNPEVNKRKKLLLLKFAQENRAKFIKLLVLTEWGQKSAVDIGKVIDLYSWAKEQAAHMDFVDEQVNQIKILSAYARENNPDIRTALEVLSTGNASWIPTLDYIPPDPISSDKALKLLRAMNTSLSIRLNVHEILPRHLRNWRIESGRATFVINNELEFDVISFVEDTSDQWWFIDLRLLFVPAPTIEIDSRFFLTLKQQADYVLHEKGLGGLFDFLHNFVLTHKISVLRTQAAELARSGWAGSLKVEPVHRELVVQYWTDRPGKKNWIEFGTTSNKPKNGKTSWRGAPLPSLTARWFCHGREVADMDLGVDWKDISMERILKRVIALHAAQILQSAREHFDTSLGVDLSMSGSEPTDCSLAVSLGTASNSVTLSLEPITGSYIIRPASALSARAEFALNQGREPVQIAGILTSMLSQTLRDHIQRTAQQIGWQPITRQALRSDVVRAAVKAHVLDYALYSPRGWTPTWTLAAMVDTAGDSWWILQLSSNGTIIDYAEQILMERYEGSSLAINRSTLCSVERVAVQLISFRVTVRQLEKQQKMFALRRKFSPSSNPVEVGRVVQGWALYLQTTDLLTTKSGEQPWLEDNIAIACEGLKSNGRSVWHIASGRMVKNAAADMQKLMSTSPQSNFKFTADGSFRILLATPFGSDILGELRARLRDVNRLRSFATTLQKRQMRLASSSLQRVQFRYGPSQHTAAVSFASEKEIAIEIPPLNPHHRIRRFLTSIANDCDPSLPLLSFGDANGLDHFCTALILTRSLLGVLSDLETQTPGDFRNPAVHVHSIFKYRLTYENPLCTFDIRLQPKDDKVYWFIEDNLKRPHDVRPTPERNPSHRRLDNLQGKLKELFRSRAEGWFGTRNGLVAELDAVPDVLRKLNDTVLNCKMEGGYKAPPPLEPSAQTNGNASSLVRRPSQQQQNRPQQISPQMARRQQPNLNQQPNGRLQQNGQRQQPTPQQVQHMQHLQQQARAAQQQARQKKGDIIEID</sequence>
<evidence type="ECO:0000313" key="13">
    <source>
        <dbReference type="Proteomes" id="UP000076837"/>
    </source>
</evidence>
<accession>A0A163KX99</accession>
<dbReference type="Proteomes" id="UP000076837">
    <property type="component" value="Unassembled WGS sequence"/>
</dbReference>
<keyword evidence="13" id="KW-1185">Reference proteome</keyword>
<dbReference type="GO" id="GO:0003712">
    <property type="term" value="F:transcription coregulator activity"/>
    <property type="evidence" value="ECO:0007669"/>
    <property type="project" value="UniProtKB-UniRule"/>
</dbReference>
<evidence type="ECO:0000256" key="10">
    <source>
        <dbReference type="SAM" id="MobiDB-lite"/>
    </source>
</evidence>
<reference evidence="12 13" key="1">
    <citation type="journal article" date="2016" name="Sci. Rep.">
        <title>Draft genome sequencing and secretome analysis of fungal phytopathogen Ascochyta rabiei provides insight into the necrotrophic effector repertoire.</title>
        <authorList>
            <person name="Verma S."/>
            <person name="Gazara R.K."/>
            <person name="Nizam S."/>
            <person name="Parween S."/>
            <person name="Chattopadhyay D."/>
            <person name="Verma P.K."/>
        </authorList>
    </citation>
    <scope>NUCLEOTIDE SEQUENCE [LARGE SCALE GENOMIC DNA]</scope>
    <source>
        <strain evidence="12 13">ArDII</strain>
    </source>
</reference>
<keyword evidence="7 9" id="KW-0539">Nucleus</keyword>
<comment type="subunit">
    <text evidence="9">Component of the Mediator complex.</text>
</comment>
<evidence type="ECO:0000256" key="7">
    <source>
        <dbReference type="ARBA" id="ARBA00023242"/>
    </source>
</evidence>